<evidence type="ECO:0000256" key="3">
    <source>
        <dbReference type="ARBA" id="ARBA00022692"/>
    </source>
</evidence>
<feature type="transmembrane region" description="Helical" evidence="7">
    <location>
        <begin position="434"/>
        <end position="455"/>
    </location>
</feature>
<feature type="transmembrane region" description="Helical" evidence="7">
    <location>
        <begin position="248"/>
        <end position="273"/>
    </location>
</feature>
<accession>A0AAV5UAQ2</accession>
<evidence type="ECO:0000256" key="1">
    <source>
        <dbReference type="ARBA" id="ARBA00004141"/>
    </source>
</evidence>
<feature type="transmembrane region" description="Helical" evidence="7">
    <location>
        <begin position="285"/>
        <end position="316"/>
    </location>
</feature>
<comment type="similarity">
    <text evidence="2">Belongs to the monovalent cation:proton antiporter 1 (CPA1) transporter (TC 2.A.36) family.</text>
</comment>
<feature type="transmembrane region" description="Helical" evidence="7">
    <location>
        <begin position="97"/>
        <end position="119"/>
    </location>
</feature>
<feature type="domain" description="Cation/H+ exchanger transmembrane" evidence="8">
    <location>
        <begin position="80"/>
        <end position="449"/>
    </location>
</feature>
<keyword evidence="3 7" id="KW-0812">Transmembrane</keyword>
<evidence type="ECO:0000313" key="9">
    <source>
        <dbReference type="EMBL" id="GMT03432.1"/>
    </source>
</evidence>
<sequence length="495" mass="52509">VSSMTASSAGPPRERNVFDEISSSVDFIFFSTFSYVFVISLFDRHIFYPLRVPENIVANATADYVPDYGSSSATVLFILLIAIALGRISEWATGPSLLGMLLAGITLRNLPLITGLGVPMQWSSVLRKAAFVVILLRGGLSLDGEALKKMKGACIRLALCPCTVEAVVVAIAVKLIFGMPILFGLLLGFLLAAVSPAVVVPSMIRIAQDGYGTRVSSLVVAAASLDDVYAITLFSLCFSVLFSTGDTVWITILRAPLEIIGGCLIGGVVGYGLRYALPFSRFPLLLSSAMAVFFACARLSIDSAGALAVLVTAFIAAGNWRKQEEGLNEEALLKTLWEFFFQPLLFGLIGFELTFSLLSWRLVLLGVLVLAIGVATRTAIAFVAVMGSGLTRRERLFVALAWIPKATVQAALAPAAIEMTKGGGYGSEYEEASLIVFSLAVLSILTTAPIGAAVIRITAPLLLTIDPEKSTVEGRNGTAGDGEEMLTLGSSTVEP</sequence>
<evidence type="ECO:0000259" key="8">
    <source>
        <dbReference type="Pfam" id="PF00999"/>
    </source>
</evidence>
<proteinExistence type="inferred from homology"/>
<protein>
    <recommendedName>
        <fullName evidence="8">Cation/H+ exchanger transmembrane domain-containing protein</fullName>
    </recommendedName>
</protein>
<dbReference type="PANTHER" id="PTHR31102:SF1">
    <property type="entry name" value="CATION_H+ EXCHANGER DOMAIN-CONTAINING PROTEIN"/>
    <property type="match status" value="1"/>
</dbReference>
<keyword evidence="5 7" id="KW-0472">Membrane</keyword>
<comment type="subcellular location">
    <subcellularLocation>
        <location evidence="1">Membrane</location>
        <topology evidence="1">Multi-pass membrane protein</topology>
    </subcellularLocation>
</comment>
<dbReference type="GO" id="GO:0016020">
    <property type="term" value="C:membrane"/>
    <property type="evidence" value="ECO:0007669"/>
    <property type="project" value="UniProtKB-SubCell"/>
</dbReference>
<feature type="transmembrane region" description="Helical" evidence="7">
    <location>
        <begin position="21"/>
        <end position="42"/>
    </location>
</feature>
<dbReference type="AlphaFoldDB" id="A0AAV5UAQ2"/>
<feature type="non-terminal residue" evidence="9">
    <location>
        <position position="1"/>
    </location>
</feature>
<keyword evidence="10" id="KW-1185">Reference proteome</keyword>
<reference evidence="9" key="1">
    <citation type="submission" date="2023-10" db="EMBL/GenBank/DDBJ databases">
        <title>Genome assembly of Pristionchus species.</title>
        <authorList>
            <person name="Yoshida K."/>
            <person name="Sommer R.J."/>
        </authorList>
    </citation>
    <scope>NUCLEOTIDE SEQUENCE</scope>
    <source>
        <strain evidence="9">RS0144</strain>
    </source>
</reference>
<dbReference type="PANTHER" id="PTHR31102">
    <property type="match status" value="1"/>
</dbReference>
<dbReference type="InterPro" id="IPR038770">
    <property type="entry name" value="Na+/solute_symporter_sf"/>
</dbReference>
<dbReference type="Proteomes" id="UP001432027">
    <property type="component" value="Unassembled WGS sequence"/>
</dbReference>
<feature type="transmembrane region" description="Helical" evidence="7">
    <location>
        <begin position="336"/>
        <end position="355"/>
    </location>
</feature>
<gene>
    <name evidence="9" type="ORF">PENTCL1PPCAC_25606</name>
</gene>
<dbReference type="GO" id="GO:1902600">
    <property type="term" value="P:proton transmembrane transport"/>
    <property type="evidence" value="ECO:0007669"/>
    <property type="project" value="InterPro"/>
</dbReference>
<name>A0AAV5UAQ2_9BILA</name>
<feature type="transmembrane region" description="Helical" evidence="7">
    <location>
        <begin position="183"/>
        <end position="206"/>
    </location>
</feature>
<keyword evidence="4 7" id="KW-1133">Transmembrane helix</keyword>
<evidence type="ECO:0000256" key="2">
    <source>
        <dbReference type="ARBA" id="ARBA00007367"/>
    </source>
</evidence>
<evidence type="ECO:0000256" key="5">
    <source>
        <dbReference type="ARBA" id="ARBA00023136"/>
    </source>
</evidence>
<dbReference type="GO" id="GO:0015297">
    <property type="term" value="F:antiporter activity"/>
    <property type="evidence" value="ECO:0007669"/>
    <property type="project" value="InterPro"/>
</dbReference>
<evidence type="ECO:0000256" key="7">
    <source>
        <dbReference type="SAM" id="Phobius"/>
    </source>
</evidence>
<feature type="region of interest" description="Disordered" evidence="6">
    <location>
        <begin position="472"/>
        <end position="495"/>
    </location>
</feature>
<dbReference type="InterPro" id="IPR051843">
    <property type="entry name" value="CPA1_transporter"/>
</dbReference>
<evidence type="ECO:0000256" key="4">
    <source>
        <dbReference type="ARBA" id="ARBA00022989"/>
    </source>
</evidence>
<feature type="transmembrane region" description="Helical" evidence="7">
    <location>
        <begin position="218"/>
        <end position="242"/>
    </location>
</feature>
<dbReference type="EMBL" id="BTSX01000006">
    <property type="protein sequence ID" value="GMT03432.1"/>
    <property type="molecule type" value="Genomic_DNA"/>
</dbReference>
<organism evidence="9 10">
    <name type="scientific">Pristionchus entomophagus</name>
    <dbReference type="NCBI Taxonomy" id="358040"/>
    <lineage>
        <taxon>Eukaryota</taxon>
        <taxon>Metazoa</taxon>
        <taxon>Ecdysozoa</taxon>
        <taxon>Nematoda</taxon>
        <taxon>Chromadorea</taxon>
        <taxon>Rhabditida</taxon>
        <taxon>Rhabditina</taxon>
        <taxon>Diplogasteromorpha</taxon>
        <taxon>Diplogasteroidea</taxon>
        <taxon>Neodiplogasteridae</taxon>
        <taxon>Pristionchus</taxon>
    </lineage>
</organism>
<dbReference type="InterPro" id="IPR006153">
    <property type="entry name" value="Cation/H_exchanger_TM"/>
</dbReference>
<feature type="transmembrane region" description="Helical" evidence="7">
    <location>
        <begin position="68"/>
        <end position="85"/>
    </location>
</feature>
<feature type="transmembrane region" description="Helical" evidence="7">
    <location>
        <begin position="154"/>
        <end position="177"/>
    </location>
</feature>
<feature type="transmembrane region" description="Helical" evidence="7">
    <location>
        <begin position="362"/>
        <end position="386"/>
    </location>
</feature>
<evidence type="ECO:0000256" key="6">
    <source>
        <dbReference type="SAM" id="MobiDB-lite"/>
    </source>
</evidence>
<comment type="caution">
    <text evidence="9">The sequence shown here is derived from an EMBL/GenBank/DDBJ whole genome shotgun (WGS) entry which is preliminary data.</text>
</comment>
<dbReference type="Pfam" id="PF00999">
    <property type="entry name" value="Na_H_Exchanger"/>
    <property type="match status" value="1"/>
</dbReference>
<evidence type="ECO:0000313" key="10">
    <source>
        <dbReference type="Proteomes" id="UP001432027"/>
    </source>
</evidence>
<dbReference type="Gene3D" id="1.20.1530.20">
    <property type="match status" value="1"/>
</dbReference>